<dbReference type="Proteomes" id="UP000297258">
    <property type="component" value="Unassembled WGS sequence"/>
</dbReference>
<evidence type="ECO:0000256" key="4">
    <source>
        <dbReference type="ARBA" id="ARBA00022553"/>
    </source>
</evidence>
<dbReference type="EC" id="2.7.13.3" evidence="3"/>
<dbReference type="SUPFAM" id="SSF158472">
    <property type="entry name" value="HAMP domain-like"/>
    <property type="match status" value="1"/>
</dbReference>
<dbReference type="InterPro" id="IPR003660">
    <property type="entry name" value="HAMP_dom"/>
</dbReference>
<evidence type="ECO:0000256" key="5">
    <source>
        <dbReference type="ARBA" id="ARBA00022679"/>
    </source>
</evidence>
<comment type="subcellular location">
    <subcellularLocation>
        <location evidence="2">Cell inner membrane</location>
        <topology evidence="2">Multi-pass membrane protein</topology>
    </subcellularLocation>
</comment>
<dbReference type="PANTHER" id="PTHR45436">
    <property type="entry name" value="SENSOR HISTIDINE KINASE YKOH"/>
    <property type="match status" value="1"/>
</dbReference>
<dbReference type="CDD" id="cd00075">
    <property type="entry name" value="HATPase"/>
    <property type="match status" value="1"/>
</dbReference>
<feature type="domain" description="Histidine kinase" evidence="12">
    <location>
        <begin position="249"/>
        <end position="465"/>
    </location>
</feature>
<keyword evidence="9" id="KW-0902">Two-component regulatory system</keyword>
<feature type="domain" description="HAMP" evidence="13">
    <location>
        <begin position="188"/>
        <end position="241"/>
    </location>
</feature>
<dbReference type="AlphaFoldDB" id="A0A4Y9T0F1"/>
<keyword evidence="8 11" id="KW-1133">Transmembrane helix</keyword>
<keyword evidence="4" id="KW-0597">Phosphoprotein</keyword>
<dbReference type="SMART" id="SM00388">
    <property type="entry name" value="HisKA"/>
    <property type="match status" value="1"/>
</dbReference>
<dbReference type="PROSITE" id="PS50109">
    <property type="entry name" value="HIS_KIN"/>
    <property type="match status" value="1"/>
</dbReference>
<dbReference type="InterPro" id="IPR036097">
    <property type="entry name" value="HisK_dim/P_sf"/>
</dbReference>
<evidence type="ECO:0000256" key="9">
    <source>
        <dbReference type="ARBA" id="ARBA00023012"/>
    </source>
</evidence>
<keyword evidence="5" id="KW-0808">Transferase</keyword>
<dbReference type="EMBL" id="SPUM01000063">
    <property type="protein sequence ID" value="TFW32234.1"/>
    <property type="molecule type" value="Genomic_DNA"/>
</dbReference>
<dbReference type="InterPro" id="IPR003661">
    <property type="entry name" value="HisK_dim/P_dom"/>
</dbReference>
<dbReference type="InterPro" id="IPR004358">
    <property type="entry name" value="Sig_transdc_His_kin-like_C"/>
</dbReference>
<dbReference type="Pfam" id="PF02518">
    <property type="entry name" value="HATPase_c"/>
    <property type="match status" value="1"/>
</dbReference>
<dbReference type="SUPFAM" id="SSF55874">
    <property type="entry name" value="ATPase domain of HSP90 chaperone/DNA topoisomerase II/histidine kinase"/>
    <property type="match status" value="1"/>
</dbReference>
<dbReference type="Gene3D" id="6.10.340.10">
    <property type="match status" value="1"/>
</dbReference>
<dbReference type="GO" id="GO:0000155">
    <property type="term" value="F:phosphorelay sensor kinase activity"/>
    <property type="evidence" value="ECO:0007669"/>
    <property type="project" value="InterPro"/>
</dbReference>
<gene>
    <name evidence="14" type="ORF">E4O92_10475</name>
</gene>
<comment type="caution">
    <text evidence="14">The sequence shown here is derived from an EMBL/GenBank/DDBJ whole genome shotgun (WGS) entry which is preliminary data.</text>
</comment>
<protein>
    <recommendedName>
        <fullName evidence="3">histidine kinase</fullName>
        <ecNumber evidence="3">2.7.13.3</ecNumber>
    </recommendedName>
</protein>
<evidence type="ECO:0000313" key="14">
    <source>
        <dbReference type="EMBL" id="TFW32234.1"/>
    </source>
</evidence>
<dbReference type="RefSeq" id="WP_135189712.1">
    <property type="nucleotide sequence ID" value="NZ_SPUM01000063.1"/>
</dbReference>
<dbReference type="CDD" id="cd06225">
    <property type="entry name" value="HAMP"/>
    <property type="match status" value="1"/>
</dbReference>
<dbReference type="InterPro" id="IPR050428">
    <property type="entry name" value="TCS_sensor_his_kinase"/>
</dbReference>
<dbReference type="SMART" id="SM00387">
    <property type="entry name" value="HATPase_c"/>
    <property type="match status" value="1"/>
</dbReference>
<evidence type="ECO:0000259" key="12">
    <source>
        <dbReference type="PROSITE" id="PS50109"/>
    </source>
</evidence>
<dbReference type="Pfam" id="PF00512">
    <property type="entry name" value="HisKA"/>
    <property type="match status" value="1"/>
</dbReference>
<evidence type="ECO:0000256" key="7">
    <source>
        <dbReference type="ARBA" id="ARBA00022777"/>
    </source>
</evidence>
<keyword evidence="6 11" id="KW-0812">Transmembrane</keyword>
<dbReference type="Gene3D" id="1.10.287.130">
    <property type="match status" value="1"/>
</dbReference>
<dbReference type="InterPro" id="IPR003594">
    <property type="entry name" value="HATPase_dom"/>
</dbReference>
<dbReference type="GO" id="GO:0005886">
    <property type="term" value="C:plasma membrane"/>
    <property type="evidence" value="ECO:0007669"/>
    <property type="project" value="UniProtKB-SubCell"/>
</dbReference>
<dbReference type="PROSITE" id="PS50885">
    <property type="entry name" value="HAMP"/>
    <property type="match status" value="1"/>
</dbReference>
<dbReference type="FunFam" id="3.30.565.10:FF:000006">
    <property type="entry name" value="Sensor histidine kinase WalK"/>
    <property type="match status" value="1"/>
</dbReference>
<dbReference type="FunFam" id="1.10.287.130:FF:000001">
    <property type="entry name" value="Two-component sensor histidine kinase"/>
    <property type="match status" value="1"/>
</dbReference>
<proteinExistence type="predicted"/>
<reference evidence="14 15" key="1">
    <citation type="submission" date="2019-03" db="EMBL/GenBank/DDBJ databases">
        <title>Draft genome of Massilia hortus sp. nov., a novel bacterial species of the Oxalobacteraceae family.</title>
        <authorList>
            <person name="Peta V."/>
            <person name="Raths R."/>
            <person name="Bucking H."/>
        </authorList>
    </citation>
    <scope>NUCLEOTIDE SEQUENCE [LARGE SCALE GENOMIC DNA]</scope>
    <source>
        <strain evidence="14 15">ONC3</strain>
    </source>
</reference>
<dbReference type="SUPFAM" id="SSF47384">
    <property type="entry name" value="Homodimeric domain of signal transducing histidine kinase"/>
    <property type="match status" value="1"/>
</dbReference>
<accession>A0A4Y9T0F1</accession>
<keyword evidence="7" id="KW-0418">Kinase</keyword>
<dbReference type="Gene3D" id="3.30.565.10">
    <property type="entry name" value="Histidine kinase-like ATPase, C-terminal domain"/>
    <property type="match status" value="1"/>
</dbReference>
<evidence type="ECO:0000256" key="1">
    <source>
        <dbReference type="ARBA" id="ARBA00000085"/>
    </source>
</evidence>
<evidence type="ECO:0000256" key="2">
    <source>
        <dbReference type="ARBA" id="ARBA00004429"/>
    </source>
</evidence>
<dbReference type="InterPro" id="IPR005467">
    <property type="entry name" value="His_kinase_dom"/>
</dbReference>
<dbReference type="InterPro" id="IPR036890">
    <property type="entry name" value="HATPase_C_sf"/>
</dbReference>
<organism evidence="14 15">
    <name type="scientific">Massilia horti</name>
    <dbReference type="NCBI Taxonomy" id="2562153"/>
    <lineage>
        <taxon>Bacteria</taxon>
        <taxon>Pseudomonadati</taxon>
        <taxon>Pseudomonadota</taxon>
        <taxon>Betaproteobacteria</taxon>
        <taxon>Burkholderiales</taxon>
        <taxon>Oxalobacteraceae</taxon>
        <taxon>Telluria group</taxon>
        <taxon>Massilia</taxon>
    </lineage>
</organism>
<evidence type="ECO:0000256" key="6">
    <source>
        <dbReference type="ARBA" id="ARBA00022692"/>
    </source>
</evidence>
<evidence type="ECO:0000256" key="8">
    <source>
        <dbReference type="ARBA" id="ARBA00022989"/>
    </source>
</evidence>
<evidence type="ECO:0000313" key="15">
    <source>
        <dbReference type="Proteomes" id="UP000297258"/>
    </source>
</evidence>
<dbReference type="OrthoDB" id="8583694at2"/>
<keyword evidence="10 11" id="KW-0472">Membrane</keyword>
<evidence type="ECO:0000256" key="3">
    <source>
        <dbReference type="ARBA" id="ARBA00012438"/>
    </source>
</evidence>
<dbReference type="PANTHER" id="PTHR45436:SF5">
    <property type="entry name" value="SENSOR HISTIDINE KINASE TRCS"/>
    <property type="match status" value="1"/>
</dbReference>
<comment type="catalytic activity">
    <reaction evidence="1">
        <text>ATP + protein L-histidine = ADP + protein N-phospho-L-histidine.</text>
        <dbReference type="EC" id="2.7.13.3"/>
    </reaction>
</comment>
<dbReference type="Pfam" id="PF00672">
    <property type="entry name" value="HAMP"/>
    <property type="match status" value="1"/>
</dbReference>
<keyword evidence="15" id="KW-1185">Reference proteome</keyword>
<feature type="transmembrane region" description="Helical" evidence="11">
    <location>
        <begin position="160"/>
        <end position="182"/>
    </location>
</feature>
<evidence type="ECO:0000256" key="10">
    <source>
        <dbReference type="ARBA" id="ARBA00023136"/>
    </source>
</evidence>
<dbReference type="CDD" id="cd00082">
    <property type="entry name" value="HisKA"/>
    <property type="match status" value="1"/>
</dbReference>
<dbReference type="PRINTS" id="PR00344">
    <property type="entry name" value="BCTRLSENSOR"/>
</dbReference>
<evidence type="ECO:0000256" key="11">
    <source>
        <dbReference type="SAM" id="Phobius"/>
    </source>
</evidence>
<dbReference type="SMART" id="SM00304">
    <property type="entry name" value="HAMP"/>
    <property type="match status" value="1"/>
</dbReference>
<name>A0A4Y9T0F1_9BURK</name>
<sequence>MLSLRRRLVLVHLAVVLAIVAAAALVGWWELSRSVRGQLDAALLALAETEVGMLADATGGAIHVHEAPAGTAPPSLMRLDRLVQIIDANGNVLARSVNLGVARLPAPQPLLEQLAAGQTVYQTLPHVIEEPLRMVSVPATIGDRALAVQVAGSLDDVNHVLHAAVILFAGMAVSLLAAVGFAGAALTRKIFGAVDDIALKARRIGEANLDQRLPHPGADDEIGHLVDTLNDMLDRLERSFDVQRRFTADASHELRSPLSRLRTEIEVTLRRPRDAAEYIGTLRSCLEEVERMTKLVEELLMLARLDAGQEHTPSETVSLNDLAKETLWRLEPRSREREIKIVLDAGPSVTARIAYGPASLVLTNLLENAVKFSPSGGQVTVRVAADGDSAVLSVDDQGPGIAADDLPFVFDRFYRGAGARAGVVEGVGLGLALSQAIAHAYGGRIEAANRQGKGALFKVLFPLAA</sequence>
<evidence type="ECO:0000259" key="13">
    <source>
        <dbReference type="PROSITE" id="PS50885"/>
    </source>
</evidence>